<proteinExistence type="predicted"/>
<comment type="caution">
    <text evidence="1">The sequence shown here is derived from an EMBL/GenBank/DDBJ whole genome shotgun (WGS) entry which is preliminary data.</text>
</comment>
<dbReference type="AlphaFoldDB" id="A0A8T0C4B8"/>
<name>A0A8T0C4B8_9GAMM</name>
<dbReference type="Proteomes" id="UP000016480">
    <property type="component" value="Unassembled WGS sequence"/>
</dbReference>
<evidence type="ECO:0000313" key="2">
    <source>
        <dbReference type="Proteomes" id="UP000016480"/>
    </source>
</evidence>
<accession>A0A8T0C4B8</accession>
<reference evidence="1 2" key="1">
    <citation type="journal article" date="2012" name="J. Bacteriol.">
        <title>Genome sequence of the cycloprodigiosin-producing bacterial strain Pseudoalteromonas rubra ATCC 29570(T).</title>
        <authorList>
            <person name="Xie B.B."/>
            <person name="Shu Y.L."/>
            <person name="Qin Q.L."/>
            <person name="Rong J.C."/>
            <person name="Zhang X.Y."/>
            <person name="Chen X.L."/>
            <person name="Zhou B.C."/>
            <person name="Zhang Y.Z."/>
        </authorList>
    </citation>
    <scope>NUCLEOTIDE SEQUENCE [LARGE SCALE GENOMIC DNA]</scope>
    <source>
        <strain evidence="1 2">DSM 6842</strain>
    </source>
</reference>
<organism evidence="1 2">
    <name type="scientific">Pseudoalteromonas rubra</name>
    <dbReference type="NCBI Taxonomy" id="43658"/>
    <lineage>
        <taxon>Bacteria</taxon>
        <taxon>Pseudomonadati</taxon>
        <taxon>Pseudomonadota</taxon>
        <taxon>Gammaproteobacteria</taxon>
        <taxon>Alteromonadales</taxon>
        <taxon>Pseudoalteromonadaceae</taxon>
        <taxon>Pseudoalteromonas</taxon>
    </lineage>
</organism>
<sequence length="44" mass="4884">MITFHLPPITFMTEVIGQPPKLMSFSSVRNALFFVIGYTGPAIL</sequence>
<evidence type="ECO:0000313" key="1">
    <source>
        <dbReference type="EMBL" id="KAF7785554.1"/>
    </source>
</evidence>
<gene>
    <name evidence="1" type="ORF">PRUB_a4241</name>
</gene>
<dbReference type="EMBL" id="AHCD03000036">
    <property type="protein sequence ID" value="KAF7785554.1"/>
    <property type="molecule type" value="Genomic_DNA"/>
</dbReference>
<protein>
    <submittedName>
        <fullName evidence="1">Uncharacterized protein</fullName>
    </submittedName>
</protein>